<dbReference type="Pfam" id="PF02265">
    <property type="entry name" value="S1-P1_nuclease"/>
    <property type="match status" value="1"/>
</dbReference>
<accession>A0A518IE86</accession>
<dbReference type="OrthoDB" id="267579at2"/>
<proteinExistence type="predicted"/>
<dbReference type="InterPro" id="IPR003154">
    <property type="entry name" value="S1/P1nuclease"/>
</dbReference>
<dbReference type="GO" id="GO:0016788">
    <property type="term" value="F:hydrolase activity, acting on ester bonds"/>
    <property type="evidence" value="ECO:0007669"/>
    <property type="project" value="InterPro"/>
</dbReference>
<dbReference type="KEGG" id="gfm:Enr17x_34360"/>
<dbReference type="GO" id="GO:0006308">
    <property type="term" value="P:DNA catabolic process"/>
    <property type="evidence" value="ECO:0007669"/>
    <property type="project" value="InterPro"/>
</dbReference>
<dbReference type="AlphaFoldDB" id="A0A518IE86"/>
<evidence type="ECO:0000256" key="3">
    <source>
        <dbReference type="ARBA" id="ARBA00022759"/>
    </source>
</evidence>
<dbReference type="GO" id="GO:0046872">
    <property type="term" value="F:metal ion binding"/>
    <property type="evidence" value="ECO:0007669"/>
    <property type="project" value="UniProtKB-KW"/>
</dbReference>
<evidence type="ECO:0000256" key="6">
    <source>
        <dbReference type="ARBA" id="ARBA00023180"/>
    </source>
</evidence>
<dbReference type="InterPro" id="IPR008947">
    <property type="entry name" value="PLipase_C/P1_nuclease_dom_sf"/>
</dbReference>
<dbReference type="SUPFAM" id="SSF48537">
    <property type="entry name" value="Phospholipase C/P1 nuclease"/>
    <property type="match status" value="1"/>
</dbReference>
<dbReference type="Proteomes" id="UP000318313">
    <property type="component" value="Chromosome"/>
</dbReference>
<keyword evidence="4" id="KW-0378">Hydrolase</keyword>
<dbReference type="Gene3D" id="1.10.575.10">
    <property type="entry name" value="P1 Nuclease"/>
    <property type="match status" value="1"/>
</dbReference>
<keyword evidence="6" id="KW-0325">Glycoprotein</keyword>
<keyword evidence="2" id="KW-0479">Metal-binding</keyword>
<evidence type="ECO:0000313" key="7">
    <source>
        <dbReference type="EMBL" id="QDV51380.1"/>
    </source>
</evidence>
<reference evidence="7 8" key="1">
    <citation type="submission" date="2019-03" db="EMBL/GenBank/DDBJ databases">
        <title>Deep-cultivation of Planctomycetes and their phenomic and genomic characterization uncovers novel biology.</title>
        <authorList>
            <person name="Wiegand S."/>
            <person name="Jogler M."/>
            <person name="Boedeker C."/>
            <person name="Pinto D."/>
            <person name="Vollmers J."/>
            <person name="Rivas-Marin E."/>
            <person name="Kohn T."/>
            <person name="Peeters S.H."/>
            <person name="Heuer A."/>
            <person name="Rast P."/>
            <person name="Oberbeckmann S."/>
            <person name="Bunk B."/>
            <person name="Jeske O."/>
            <person name="Meyerdierks A."/>
            <person name="Storesund J.E."/>
            <person name="Kallscheuer N."/>
            <person name="Luecker S."/>
            <person name="Lage O.M."/>
            <person name="Pohl T."/>
            <person name="Merkel B.J."/>
            <person name="Hornburger P."/>
            <person name="Mueller R.-W."/>
            <person name="Bruemmer F."/>
            <person name="Labrenz M."/>
            <person name="Spormann A.M."/>
            <person name="Op den Camp H."/>
            <person name="Overmann J."/>
            <person name="Amann R."/>
            <person name="Jetten M.S.M."/>
            <person name="Mascher T."/>
            <person name="Medema M.H."/>
            <person name="Devos D.P."/>
            <person name="Kaster A.-K."/>
            <person name="Ovreas L."/>
            <person name="Rohde M."/>
            <person name="Galperin M.Y."/>
            <person name="Jogler C."/>
        </authorList>
    </citation>
    <scope>NUCLEOTIDE SEQUENCE [LARGE SCALE GENOMIC DNA]</scope>
    <source>
        <strain evidence="7 8">Enr17</strain>
    </source>
</reference>
<dbReference type="EMBL" id="CP037452">
    <property type="protein sequence ID" value="QDV51380.1"/>
    <property type="molecule type" value="Genomic_DNA"/>
</dbReference>
<dbReference type="CDD" id="cd11010">
    <property type="entry name" value="S1-P1_nuclease"/>
    <property type="match status" value="1"/>
</dbReference>
<gene>
    <name evidence="7" type="ORF">Enr17x_34360</name>
</gene>
<dbReference type="PANTHER" id="PTHR33146:SF26">
    <property type="entry name" value="ENDONUCLEASE 4"/>
    <property type="match status" value="1"/>
</dbReference>
<evidence type="ECO:0000256" key="2">
    <source>
        <dbReference type="ARBA" id="ARBA00022723"/>
    </source>
</evidence>
<dbReference type="PANTHER" id="PTHR33146">
    <property type="entry name" value="ENDONUCLEASE 4"/>
    <property type="match status" value="1"/>
</dbReference>
<evidence type="ECO:0000256" key="4">
    <source>
        <dbReference type="ARBA" id="ARBA00022801"/>
    </source>
</evidence>
<keyword evidence="8" id="KW-1185">Reference proteome</keyword>
<keyword evidence="1" id="KW-0540">Nuclease</keyword>
<evidence type="ECO:0000256" key="1">
    <source>
        <dbReference type="ARBA" id="ARBA00022722"/>
    </source>
</evidence>
<dbReference type="GO" id="GO:0003676">
    <property type="term" value="F:nucleic acid binding"/>
    <property type="evidence" value="ECO:0007669"/>
    <property type="project" value="InterPro"/>
</dbReference>
<keyword evidence="3" id="KW-0255">Endonuclease</keyword>
<dbReference type="GO" id="GO:0004519">
    <property type="term" value="F:endonuclease activity"/>
    <property type="evidence" value="ECO:0007669"/>
    <property type="project" value="UniProtKB-KW"/>
</dbReference>
<evidence type="ECO:0000256" key="5">
    <source>
        <dbReference type="ARBA" id="ARBA00023157"/>
    </source>
</evidence>
<organism evidence="7 8">
    <name type="scientific">Gimesia fumaroli</name>
    <dbReference type="NCBI Taxonomy" id="2527976"/>
    <lineage>
        <taxon>Bacteria</taxon>
        <taxon>Pseudomonadati</taxon>
        <taxon>Planctomycetota</taxon>
        <taxon>Planctomycetia</taxon>
        <taxon>Planctomycetales</taxon>
        <taxon>Planctomycetaceae</taxon>
        <taxon>Gimesia</taxon>
    </lineage>
</organism>
<name>A0A518IE86_9PLAN</name>
<sequence length="348" mass="39413">MRLRFSFSFLSSGVLTVKRYSLRIIPLIVVLVLFSQCFAHAWNFAGHRIIASIAYDQLEPATQLAMVELLKQHPRYEQDFQSRMPDVIKTASPAIQNRWLFMRAATWPDIARRFDDANREKYHHGTWHYINQPIYLNAESKQFLSPILPTNIATSIKEGDDPTQFNILQALEYCVTQMKDSAVSKADKAVYLCWIMHLTGDSHQPLHSSALFSQKTFPEGDLGGNSIRIGKSNLHSQWDGLLGNSFKYSDIVGHAVGIARNPAMKQLGEKATQQMDFSTWINESHELAREKAYCSEILDAALKSEVTDGKFQKLTSLPKSYYQQAGTIAAKRAAQSGWRLAELIKNVQ</sequence>
<keyword evidence="5" id="KW-1015">Disulfide bond</keyword>
<protein>
    <submittedName>
        <fullName evidence="7">S1/P1 Nuclease</fullName>
    </submittedName>
</protein>
<evidence type="ECO:0000313" key="8">
    <source>
        <dbReference type="Proteomes" id="UP000318313"/>
    </source>
</evidence>